<organism evidence="2 3">
    <name type="scientific">Citreimonas salinaria</name>
    <dbReference type="NCBI Taxonomy" id="321339"/>
    <lineage>
        <taxon>Bacteria</taxon>
        <taxon>Pseudomonadati</taxon>
        <taxon>Pseudomonadota</taxon>
        <taxon>Alphaproteobacteria</taxon>
        <taxon>Rhodobacterales</taxon>
        <taxon>Roseobacteraceae</taxon>
        <taxon>Citreimonas</taxon>
    </lineage>
</organism>
<feature type="region of interest" description="Disordered" evidence="1">
    <location>
        <begin position="136"/>
        <end position="161"/>
    </location>
</feature>
<gene>
    <name evidence="2" type="ORF">SAMN05444340_10753</name>
</gene>
<feature type="compositionally biased region" description="Polar residues" evidence="1">
    <location>
        <begin position="143"/>
        <end position="153"/>
    </location>
</feature>
<sequence length="161" mass="17413">MGTALVAAPMALAQDDPTVAPEALAGFALDVCVVTADAPDMGETIGDFTQVTQDEGSARYEHPQGLTLAFAMRQDFFSCELVVPEASEAFFSALYASFGTEIQSRFEADDFEQVEDGQVWEIYTEDGLLVETELQQDEGGRITLTSSTETAQTPPRARDTN</sequence>
<protein>
    <submittedName>
        <fullName evidence="2">Uncharacterized protein</fullName>
    </submittedName>
</protein>
<proteinExistence type="predicted"/>
<evidence type="ECO:0000313" key="3">
    <source>
        <dbReference type="Proteomes" id="UP000199286"/>
    </source>
</evidence>
<dbReference type="AlphaFoldDB" id="A0A1H3JIA2"/>
<name>A0A1H3JIA2_9RHOB</name>
<evidence type="ECO:0000313" key="2">
    <source>
        <dbReference type="EMBL" id="SDY39607.1"/>
    </source>
</evidence>
<reference evidence="2 3" key="1">
    <citation type="submission" date="2016-10" db="EMBL/GenBank/DDBJ databases">
        <authorList>
            <person name="de Groot N.N."/>
        </authorList>
    </citation>
    <scope>NUCLEOTIDE SEQUENCE [LARGE SCALE GENOMIC DNA]</scope>
    <source>
        <strain evidence="2 3">DSM 26880</strain>
    </source>
</reference>
<dbReference type="STRING" id="321339.SAMN05444340_10753"/>
<accession>A0A1H3JIA2</accession>
<dbReference type="RefSeq" id="WP_089883033.1">
    <property type="nucleotide sequence ID" value="NZ_FNPF01000007.1"/>
</dbReference>
<evidence type="ECO:0000256" key="1">
    <source>
        <dbReference type="SAM" id="MobiDB-lite"/>
    </source>
</evidence>
<dbReference type="Proteomes" id="UP000199286">
    <property type="component" value="Unassembled WGS sequence"/>
</dbReference>
<keyword evidence="3" id="KW-1185">Reference proteome</keyword>
<dbReference type="EMBL" id="FNPF01000007">
    <property type="protein sequence ID" value="SDY39607.1"/>
    <property type="molecule type" value="Genomic_DNA"/>
</dbReference>